<sequence length="70" mass="8038">MIYAVKRIDEDLDFGCEERAEDTPVMAVVTLMTSSGEEVTVKAEDAMLYERNINEGDKVYFDEENKLEKI</sequence>
<accession>A0ABV2M6S3</accession>
<dbReference type="RefSeq" id="WP_257465542.1">
    <property type="nucleotide sequence ID" value="NZ_BAABXP010000005.1"/>
</dbReference>
<evidence type="ECO:0000313" key="2">
    <source>
        <dbReference type="Proteomes" id="UP001549106"/>
    </source>
</evidence>
<comment type="caution">
    <text evidence="1">The sequence shown here is derived from an EMBL/GenBank/DDBJ whole genome shotgun (WGS) entry which is preliminary data.</text>
</comment>
<organism evidence="1 2">
    <name type="scientific">Blautia caecimuris</name>
    <dbReference type="NCBI Taxonomy" id="1796615"/>
    <lineage>
        <taxon>Bacteria</taxon>
        <taxon>Bacillati</taxon>
        <taxon>Bacillota</taxon>
        <taxon>Clostridia</taxon>
        <taxon>Lachnospirales</taxon>
        <taxon>Lachnospiraceae</taxon>
        <taxon>Blautia</taxon>
    </lineage>
</organism>
<gene>
    <name evidence="1" type="ORF">ABID24_003439</name>
</gene>
<proteinExistence type="predicted"/>
<protein>
    <submittedName>
        <fullName evidence="1">Uncharacterized protein</fullName>
    </submittedName>
</protein>
<name>A0ABV2M6S3_9FIRM</name>
<keyword evidence="2" id="KW-1185">Reference proteome</keyword>
<dbReference type="EMBL" id="JBEPMJ010000039">
    <property type="protein sequence ID" value="MET3752169.1"/>
    <property type="molecule type" value="Genomic_DNA"/>
</dbReference>
<evidence type="ECO:0000313" key="1">
    <source>
        <dbReference type="EMBL" id="MET3752169.1"/>
    </source>
</evidence>
<reference evidence="1 2" key="1">
    <citation type="submission" date="2024-06" db="EMBL/GenBank/DDBJ databases">
        <title>Genomic Encyclopedia of Type Strains, Phase IV (KMG-IV): sequencing the most valuable type-strain genomes for metagenomic binning, comparative biology and taxonomic classification.</title>
        <authorList>
            <person name="Goeker M."/>
        </authorList>
    </citation>
    <scope>NUCLEOTIDE SEQUENCE [LARGE SCALE GENOMIC DNA]</scope>
    <source>
        <strain evidence="1 2">DSM 29492</strain>
    </source>
</reference>
<dbReference type="Proteomes" id="UP001549106">
    <property type="component" value="Unassembled WGS sequence"/>
</dbReference>